<keyword evidence="1" id="KW-1133">Transmembrane helix</keyword>
<gene>
    <name evidence="6" type="ORF">SAMN02745220_03665</name>
</gene>
<dbReference type="SUPFAM" id="SSF55785">
    <property type="entry name" value="PYP-like sensor domain (PAS domain)"/>
    <property type="match status" value="1"/>
</dbReference>
<dbReference type="InterPro" id="IPR000160">
    <property type="entry name" value="GGDEF_dom"/>
</dbReference>
<evidence type="ECO:0000256" key="1">
    <source>
        <dbReference type="SAM" id="Phobius"/>
    </source>
</evidence>
<dbReference type="STRING" id="1121416.SAMN02745220_03665"/>
<dbReference type="Pfam" id="PF00989">
    <property type="entry name" value="PAS"/>
    <property type="match status" value="1"/>
</dbReference>
<dbReference type="PROSITE" id="PS50113">
    <property type="entry name" value="PAC"/>
    <property type="match status" value="1"/>
</dbReference>
<dbReference type="GO" id="GO:0016020">
    <property type="term" value="C:membrane"/>
    <property type="evidence" value="ECO:0007669"/>
    <property type="project" value="InterPro"/>
</dbReference>
<proteinExistence type="predicted"/>
<feature type="domain" description="PAS" evidence="2">
    <location>
        <begin position="349"/>
        <end position="391"/>
    </location>
</feature>
<dbReference type="InterPro" id="IPR043128">
    <property type="entry name" value="Rev_trsase/Diguanyl_cyclase"/>
</dbReference>
<dbReference type="PROSITE" id="PS50887">
    <property type="entry name" value="GGDEF"/>
    <property type="match status" value="1"/>
</dbReference>
<feature type="transmembrane region" description="Helical" evidence="1">
    <location>
        <begin position="274"/>
        <end position="296"/>
    </location>
</feature>
<dbReference type="NCBIfam" id="TIGR00254">
    <property type="entry name" value="GGDEF"/>
    <property type="match status" value="1"/>
</dbReference>
<dbReference type="CDD" id="cd06225">
    <property type="entry name" value="HAMP"/>
    <property type="match status" value="1"/>
</dbReference>
<dbReference type="EMBL" id="FRFE01000021">
    <property type="protein sequence ID" value="SHO50843.1"/>
    <property type="molecule type" value="Genomic_DNA"/>
</dbReference>
<feature type="domain" description="PAC" evidence="3">
    <location>
        <begin position="423"/>
        <end position="475"/>
    </location>
</feature>
<dbReference type="AlphaFoldDB" id="A0A1M7YE13"/>
<evidence type="ECO:0000259" key="2">
    <source>
        <dbReference type="PROSITE" id="PS50112"/>
    </source>
</evidence>
<accession>A0A1M7YE13</accession>
<sequence>MGLRATTLAVIGTILVLMIVLISSISKVIVLDGYSRLENDKILESAEQVLRMVDDEVGQVKIVTGDWAPWDDTYQFVQDGNQDYIDDNLSDSTINNLPVDFIIYIGPERNLLYCKYVDPETEEDATCPNSIQQFALSPFIQRSDENGETISGLAMLGDVPAIIAAAPIMTSQFTGPAMGTLLAGRFLFPKEIQRLATKIGLALQLESLAGSDLSEDFSLAREHLTTGAGKAVVERIDAKNIAAYSLLFDVQDSPILMLGIKTDRQIFAEGKKSLLYIIIAICITGLVCIVATMLFLETRVLSRVVRLNHEVQDIGTSGNLLKKATVEGKDELAGLSSAINQMVDSVRISTERDRAILESMEDGYFELDLEGRITFFNQALAKLFGYPEKNISDVHYRHLMDRKSASQTVQAMKRLYATGRPIIGMETGFTLENGKQLFLESTISLIRDADGMITGFRGIARDVTERKKAAEELLYLAYHDGLTGLFNRKAFYEHLKNELLYAERYSQQRSLLYIDLDKFKKVNDTFGHAIGDVLLKQFCARVVQVLRNADKFFRLGGDEFVIVLSEPQAHSPEVVAERVLALMKKPFEIGSERIDFVSASIGISMFPTDGQDIDILLLKADSSMYRAKERGGAGIVAAERDRKV</sequence>
<dbReference type="InterPro" id="IPR007892">
    <property type="entry name" value="CHASE4"/>
</dbReference>
<dbReference type="SMART" id="SM00267">
    <property type="entry name" value="GGDEF"/>
    <property type="match status" value="1"/>
</dbReference>
<dbReference type="InterPro" id="IPR035965">
    <property type="entry name" value="PAS-like_dom_sf"/>
</dbReference>
<dbReference type="OrthoDB" id="9759607at2"/>
<evidence type="ECO:0000259" key="5">
    <source>
        <dbReference type="PROSITE" id="PS50887"/>
    </source>
</evidence>
<evidence type="ECO:0000259" key="4">
    <source>
        <dbReference type="PROSITE" id="PS50885"/>
    </source>
</evidence>
<dbReference type="Pfam" id="PF05228">
    <property type="entry name" value="CHASE4"/>
    <property type="match status" value="1"/>
</dbReference>
<dbReference type="PROSITE" id="PS50885">
    <property type="entry name" value="HAMP"/>
    <property type="match status" value="1"/>
</dbReference>
<dbReference type="CDD" id="cd01949">
    <property type="entry name" value="GGDEF"/>
    <property type="match status" value="1"/>
</dbReference>
<feature type="transmembrane region" description="Helical" evidence="1">
    <location>
        <begin position="6"/>
        <end position="31"/>
    </location>
</feature>
<dbReference type="InterPro" id="IPR013767">
    <property type="entry name" value="PAS_fold"/>
</dbReference>
<dbReference type="PANTHER" id="PTHR46663">
    <property type="entry name" value="DIGUANYLATE CYCLASE DGCT-RELATED"/>
    <property type="match status" value="1"/>
</dbReference>
<dbReference type="Pfam" id="PF00672">
    <property type="entry name" value="HAMP"/>
    <property type="match status" value="1"/>
</dbReference>
<dbReference type="FunFam" id="3.30.70.270:FF:000001">
    <property type="entry name" value="Diguanylate cyclase domain protein"/>
    <property type="match status" value="1"/>
</dbReference>
<dbReference type="CDD" id="cd00130">
    <property type="entry name" value="PAS"/>
    <property type="match status" value="1"/>
</dbReference>
<evidence type="ECO:0000313" key="7">
    <source>
        <dbReference type="Proteomes" id="UP000184603"/>
    </source>
</evidence>
<dbReference type="SMART" id="SM00304">
    <property type="entry name" value="HAMP"/>
    <property type="match status" value="1"/>
</dbReference>
<keyword evidence="1" id="KW-0812">Transmembrane</keyword>
<reference evidence="6 7" key="1">
    <citation type="submission" date="2016-12" db="EMBL/GenBank/DDBJ databases">
        <authorList>
            <person name="Song W.-J."/>
            <person name="Kurnit D.M."/>
        </authorList>
    </citation>
    <scope>NUCLEOTIDE SEQUENCE [LARGE SCALE GENOMIC DNA]</scope>
    <source>
        <strain evidence="6 7">DSM 18488</strain>
    </source>
</reference>
<keyword evidence="1" id="KW-0472">Membrane</keyword>
<evidence type="ECO:0000313" key="6">
    <source>
        <dbReference type="EMBL" id="SHO50843.1"/>
    </source>
</evidence>
<dbReference type="InterPro" id="IPR003660">
    <property type="entry name" value="HAMP_dom"/>
</dbReference>
<dbReference type="InterPro" id="IPR052163">
    <property type="entry name" value="DGC-Regulatory_Protein"/>
</dbReference>
<dbReference type="RefSeq" id="WP_073615122.1">
    <property type="nucleotide sequence ID" value="NZ_FRFE01000021.1"/>
</dbReference>
<dbReference type="GO" id="GO:0006355">
    <property type="term" value="P:regulation of DNA-templated transcription"/>
    <property type="evidence" value="ECO:0007669"/>
    <property type="project" value="InterPro"/>
</dbReference>
<dbReference type="GO" id="GO:0003824">
    <property type="term" value="F:catalytic activity"/>
    <property type="evidence" value="ECO:0007669"/>
    <property type="project" value="UniProtKB-ARBA"/>
</dbReference>
<organism evidence="6 7">
    <name type="scientific">Desulfopila aestuarii DSM 18488</name>
    <dbReference type="NCBI Taxonomy" id="1121416"/>
    <lineage>
        <taxon>Bacteria</taxon>
        <taxon>Pseudomonadati</taxon>
        <taxon>Thermodesulfobacteriota</taxon>
        <taxon>Desulfobulbia</taxon>
        <taxon>Desulfobulbales</taxon>
        <taxon>Desulfocapsaceae</taxon>
        <taxon>Desulfopila</taxon>
    </lineage>
</organism>
<dbReference type="Gene3D" id="6.10.340.10">
    <property type="match status" value="1"/>
</dbReference>
<dbReference type="Pfam" id="PF00990">
    <property type="entry name" value="GGDEF"/>
    <property type="match status" value="1"/>
</dbReference>
<dbReference type="InterPro" id="IPR029787">
    <property type="entry name" value="Nucleotide_cyclase"/>
</dbReference>
<dbReference type="Gene3D" id="3.30.450.20">
    <property type="entry name" value="PAS domain"/>
    <property type="match status" value="1"/>
</dbReference>
<dbReference type="Proteomes" id="UP000184603">
    <property type="component" value="Unassembled WGS sequence"/>
</dbReference>
<feature type="domain" description="HAMP" evidence="4">
    <location>
        <begin position="298"/>
        <end position="351"/>
    </location>
</feature>
<dbReference type="PANTHER" id="PTHR46663:SF4">
    <property type="entry name" value="DIGUANYLATE CYCLASE DGCT-RELATED"/>
    <property type="match status" value="1"/>
</dbReference>
<dbReference type="SMART" id="SM00091">
    <property type="entry name" value="PAS"/>
    <property type="match status" value="1"/>
</dbReference>
<dbReference type="InterPro" id="IPR000700">
    <property type="entry name" value="PAS-assoc_C"/>
</dbReference>
<dbReference type="NCBIfam" id="TIGR00229">
    <property type="entry name" value="sensory_box"/>
    <property type="match status" value="1"/>
</dbReference>
<name>A0A1M7YE13_9BACT</name>
<protein>
    <submittedName>
        <fullName evidence="6">PAS domain S-box-containing protein/diguanylate cyclase (GGDEF) domain-containing protein</fullName>
    </submittedName>
</protein>
<dbReference type="Gene3D" id="3.30.70.270">
    <property type="match status" value="1"/>
</dbReference>
<dbReference type="GO" id="GO:0007165">
    <property type="term" value="P:signal transduction"/>
    <property type="evidence" value="ECO:0007669"/>
    <property type="project" value="InterPro"/>
</dbReference>
<feature type="domain" description="GGDEF" evidence="5">
    <location>
        <begin position="507"/>
        <end position="640"/>
    </location>
</feature>
<dbReference type="PROSITE" id="PS50112">
    <property type="entry name" value="PAS"/>
    <property type="match status" value="1"/>
</dbReference>
<dbReference type="InterPro" id="IPR000014">
    <property type="entry name" value="PAS"/>
</dbReference>
<evidence type="ECO:0000259" key="3">
    <source>
        <dbReference type="PROSITE" id="PS50113"/>
    </source>
</evidence>
<keyword evidence="7" id="KW-1185">Reference proteome</keyword>
<dbReference type="SUPFAM" id="SSF55073">
    <property type="entry name" value="Nucleotide cyclase"/>
    <property type="match status" value="1"/>
</dbReference>